<evidence type="ECO:0000313" key="2">
    <source>
        <dbReference type="EMBL" id="MDJ1493013.1"/>
    </source>
</evidence>
<dbReference type="Proteomes" id="UP001228581">
    <property type="component" value="Unassembled WGS sequence"/>
</dbReference>
<accession>A0ABT7CH45</accession>
<comment type="caution">
    <text evidence="2">The sequence shown here is derived from an EMBL/GenBank/DDBJ whole genome shotgun (WGS) entry which is preliminary data.</text>
</comment>
<evidence type="ECO:0000313" key="3">
    <source>
        <dbReference type="Proteomes" id="UP001228581"/>
    </source>
</evidence>
<name>A0ABT7CH45_9BACT</name>
<gene>
    <name evidence="2" type="ORF">QNI19_08720</name>
</gene>
<reference evidence="2 3" key="1">
    <citation type="submission" date="2023-05" db="EMBL/GenBank/DDBJ databases">
        <authorList>
            <person name="Zhang X."/>
        </authorList>
    </citation>
    <scope>NUCLEOTIDE SEQUENCE [LARGE SCALE GENOMIC DNA]</scope>
    <source>
        <strain evidence="2 3">DM2B3-1</strain>
    </source>
</reference>
<proteinExistence type="predicted"/>
<organism evidence="2 3">
    <name type="scientific">Xanthocytophaga flava</name>
    <dbReference type="NCBI Taxonomy" id="3048013"/>
    <lineage>
        <taxon>Bacteria</taxon>
        <taxon>Pseudomonadati</taxon>
        <taxon>Bacteroidota</taxon>
        <taxon>Cytophagia</taxon>
        <taxon>Cytophagales</taxon>
        <taxon>Rhodocytophagaceae</taxon>
        <taxon>Xanthocytophaga</taxon>
    </lineage>
</organism>
<sequence length="95" mass="10666">MNGEEDNHTVVEAAIVTPPQVPRAPSPKKGTQLHGHTILQVSTPQYFSQQNEPMQTMHSLKTDSKATLVDPYLIPCLRSISVVFRGLQVGLWMRW</sequence>
<evidence type="ECO:0000256" key="1">
    <source>
        <dbReference type="SAM" id="MobiDB-lite"/>
    </source>
</evidence>
<dbReference type="EMBL" id="JASJOT010000004">
    <property type="protein sequence ID" value="MDJ1493013.1"/>
    <property type="molecule type" value="Genomic_DNA"/>
</dbReference>
<feature type="region of interest" description="Disordered" evidence="1">
    <location>
        <begin position="1"/>
        <end position="33"/>
    </location>
</feature>
<protein>
    <submittedName>
        <fullName evidence="2">Uncharacterized protein</fullName>
    </submittedName>
</protein>
<dbReference type="RefSeq" id="WP_313994668.1">
    <property type="nucleotide sequence ID" value="NZ_JASJOT010000004.1"/>
</dbReference>
<keyword evidence="3" id="KW-1185">Reference proteome</keyword>